<dbReference type="Proteomes" id="UP000593836">
    <property type="component" value="Chromosome"/>
</dbReference>
<reference evidence="6 7" key="1">
    <citation type="submission" date="2020-05" db="EMBL/GenBank/DDBJ databases">
        <title>Sulfurimonas marisnigri, sp. nov., and Sulfurimonas baltica, sp. nov., manganese oxide reducing chemolithoautotrophs of the class Epsilonproteobacteria isolated from the pelagic redoxclines of the Black and Baltic Seas and emended description of the genus Sulfurimonas.</title>
        <authorList>
            <person name="Henkel J.V."/>
            <person name="Laudan C."/>
            <person name="Werner J."/>
            <person name="Neu T."/>
            <person name="Plewe S."/>
            <person name="Sproer C."/>
            <person name="Bunk B."/>
            <person name="Schulz-Vogt H.N."/>
        </authorList>
    </citation>
    <scope>NUCLEOTIDE SEQUENCE [LARGE SCALE GENOMIC DNA]</scope>
    <source>
        <strain evidence="6 7">SoZ1</strain>
    </source>
</reference>
<evidence type="ECO:0000256" key="3">
    <source>
        <dbReference type="ARBA" id="ARBA00023235"/>
    </source>
</evidence>
<evidence type="ECO:0000313" key="6">
    <source>
        <dbReference type="EMBL" id="QOY55806.1"/>
    </source>
</evidence>
<dbReference type="InterPro" id="IPR042214">
    <property type="entry name" value="TruD_catalytic"/>
</dbReference>
<accession>A0A7S7M2A7</accession>
<dbReference type="KEGG" id="smas:HUE87_06165"/>
<name>A0A7S7M2A7_9BACT</name>
<evidence type="ECO:0000256" key="2">
    <source>
        <dbReference type="ARBA" id="ARBA00022694"/>
    </source>
</evidence>
<keyword evidence="7" id="KW-1185">Reference proteome</keyword>
<dbReference type="EC" id="5.4.99.27" evidence="4"/>
<dbReference type="NCBIfam" id="NF002154">
    <property type="entry name" value="PRK00984.1-3"/>
    <property type="match status" value="1"/>
</dbReference>
<gene>
    <name evidence="4 6" type="primary">truD</name>
    <name evidence="6" type="ORF">HUE87_06165</name>
</gene>
<comment type="function">
    <text evidence="4">Responsible for synthesis of pseudouridine from uracil-13 in transfer RNAs.</text>
</comment>
<evidence type="ECO:0000313" key="7">
    <source>
        <dbReference type="Proteomes" id="UP000593836"/>
    </source>
</evidence>
<dbReference type="InterPro" id="IPR011760">
    <property type="entry name" value="PsdUridine_synth_TruD_insert"/>
</dbReference>
<protein>
    <recommendedName>
        <fullName evidence="4">tRNA pseudouridine synthase D</fullName>
        <ecNumber evidence="4">5.4.99.27</ecNumber>
    </recommendedName>
    <alternativeName>
        <fullName evidence="4">tRNA pseudouridine(13) synthase</fullName>
    </alternativeName>
    <alternativeName>
        <fullName evidence="4">tRNA pseudouridylate synthase D</fullName>
    </alternativeName>
    <alternativeName>
        <fullName evidence="4">tRNA-uridine isomerase D</fullName>
    </alternativeName>
</protein>
<proteinExistence type="inferred from homology"/>
<sequence>MDRFYSLNHSSIDFLFKQTPRDFVVEELPLYEFSGEGEHLVLFVRKKSLSTLELVSIIARYLGIQNKEIGYAGLKDKHAMTKQYISIHKKHEEAMDKFEHEGIKILSKAYHNNKIKTGHLKGNRFYIKLKKVNPTSAQKLDEALKNISKFGMPNFFGFQRFGNDGDNHIEGEKIAKGEKKERNPKIKKLLINAYQSHLFNLWLSRRLEINTLIENFKPEELESLLNMPNSELVNLKAQKHPFKLFNGDIMEHYPHGRLFDFNGQEDDLNRFNDRGISPTGLLCGTKVKMSSDSAGVIEKDYDDEINAEGARRYAWVFPEGVEGRFKPEEAQYELNFSLPKGSYATVLIEELAKRNINEKNKK</sequence>
<dbReference type="RefSeq" id="WP_194367843.1">
    <property type="nucleotide sequence ID" value="NZ_CP054493.1"/>
</dbReference>
<dbReference type="GO" id="GO:0003723">
    <property type="term" value="F:RNA binding"/>
    <property type="evidence" value="ECO:0007669"/>
    <property type="project" value="InterPro"/>
</dbReference>
<dbReference type="InterPro" id="IPR050170">
    <property type="entry name" value="TruD_pseudoU_synthase"/>
</dbReference>
<dbReference type="CDD" id="cd02575">
    <property type="entry name" value="PseudoU_synth_EcTruD"/>
    <property type="match status" value="1"/>
</dbReference>
<organism evidence="6 7">
    <name type="scientific">Candidatus Sulfurimonas marisnigri</name>
    <dbReference type="NCBI Taxonomy" id="2740405"/>
    <lineage>
        <taxon>Bacteria</taxon>
        <taxon>Pseudomonadati</taxon>
        <taxon>Campylobacterota</taxon>
        <taxon>Epsilonproteobacteria</taxon>
        <taxon>Campylobacterales</taxon>
        <taxon>Sulfurimonadaceae</taxon>
        <taxon>Sulfurimonas</taxon>
    </lineage>
</organism>
<dbReference type="PROSITE" id="PS50984">
    <property type="entry name" value="TRUD"/>
    <property type="match status" value="1"/>
</dbReference>
<dbReference type="NCBIfam" id="TIGR00094">
    <property type="entry name" value="tRNA_TruD_broad"/>
    <property type="match status" value="1"/>
</dbReference>
<evidence type="ECO:0000256" key="1">
    <source>
        <dbReference type="ARBA" id="ARBA00007953"/>
    </source>
</evidence>
<dbReference type="PANTHER" id="PTHR47811:SF1">
    <property type="entry name" value="TRNA PSEUDOURIDINE SYNTHASE D"/>
    <property type="match status" value="1"/>
</dbReference>
<feature type="domain" description="TRUD" evidence="5">
    <location>
        <begin position="151"/>
        <end position="331"/>
    </location>
</feature>
<dbReference type="EMBL" id="CP054493">
    <property type="protein sequence ID" value="QOY55806.1"/>
    <property type="molecule type" value="Genomic_DNA"/>
</dbReference>
<dbReference type="AlphaFoldDB" id="A0A7S7M2A7"/>
<dbReference type="PANTHER" id="PTHR47811">
    <property type="entry name" value="TRNA PSEUDOURIDINE SYNTHASE D"/>
    <property type="match status" value="1"/>
</dbReference>
<dbReference type="Gene3D" id="3.30.2350.20">
    <property type="entry name" value="TruD, catalytic domain"/>
    <property type="match status" value="1"/>
</dbReference>
<dbReference type="HAMAP" id="MF_01082">
    <property type="entry name" value="TruD"/>
    <property type="match status" value="1"/>
</dbReference>
<comment type="catalytic activity">
    <reaction evidence="4">
        <text>uridine(13) in tRNA = pseudouridine(13) in tRNA</text>
        <dbReference type="Rhea" id="RHEA:42540"/>
        <dbReference type="Rhea" id="RHEA-COMP:10105"/>
        <dbReference type="Rhea" id="RHEA-COMP:10106"/>
        <dbReference type="ChEBI" id="CHEBI:65314"/>
        <dbReference type="ChEBI" id="CHEBI:65315"/>
        <dbReference type="EC" id="5.4.99.27"/>
    </reaction>
</comment>
<feature type="active site" description="Nucleophile" evidence="4">
    <location>
        <position position="76"/>
    </location>
</feature>
<dbReference type="GO" id="GO:0005829">
    <property type="term" value="C:cytosol"/>
    <property type="evidence" value="ECO:0007669"/>
    <property type="project" value="TreeGrafter"/>
</dbReference>
<dbReference type="InterPro" id="IPR020103">
    <property type="entry name" value="PsdUridine_synth_cat_dom_sf"/>
</dbReference>
<evidence type="ECO:0000259" key="5">
    <source>
        <dbReference type="PROSITE" id="PS50984"/>
    </source>
</evidence>
<dbReference type="Pfam" id="PF01142">
    <property type="entry name" value="TruD"/>
    <property type="match status" value="2"/>
</dbReference>
<dbReference type="InterPro" id="IPR001656">
    <property type="entry name" value="PsdUridine_synth_TruD"/>
</dbReference>
<dbReference type="GO" id="GO:0031119">
    <property type="term" value="P:tRNA pseudouridine synthesis"/>
    <property type="evidence" value="ECO:0007669"/>
    <property type="project" value="UniProtKB-UniRule"/>
</dbReference>
<evidence type="ECO:0000256" key="4">
    <source>
        <dbReference type="HAMAP-Rule" id="MF_01082"/>
    </source>
</evidence>
<dbReference type="GO" id="GO:0160150">
    <property type="term" value="F:tRNA pseudouridine(13) synthase activity"/>
    <property type="evidence" value="ECO:0007669"/>
    <property type="project" value="UniProtKB-EC"/>
</dbReference>
<dbReference type="SUPFAM" id="SSF55120">
    <property type="entry name" value="Pseudouridine synthase"/>
    <property type="match status" value="1"/>
</dbReference>
<keyword evidence="2 4" id="KW-0819">tRNA processing</keyword>
<keyword evidence="3 4" id="KW-0413">Isomerase</keyword>
<comment type="similarity">
    <text evidence="1 4">Belongs to the pseudouridine synthase TruD family.</text>
</comment>